<feature type="compositionally biased region" description="Basic and acidic residues" evidence="2">
    <location>
        <begin position="1044"/>
        <end position="1054"/>
    </location>
</feature>
<feature type="compositionally biased region" description="Low complexity" evidence="2">
    <location>
        <begin position="2522"/>
        <end position="2532"/>
    </location>
</feature>
<protein>
    <submittedName>
        <fullName evidence="3">Uncharacterized protein</fullName>
    </submittedName>
</protein>
<dbReference type="EMBL" id="CM010722">
    <property type="protein sequence ID" value="RZC75085.1"/>
    <property type="molecule type" value="Genomic_DNA"/>
</dbReference>
<feature type="compositionally biased region" description="Basic and acidic residues" evidence="2">
    <location>
        <begin position="2451"/>
        <end position="2471"/>
    </location>
</feature>
<feature type="compositionally biased region" description="Polar residues" evidence="2">
    <location>
        <begin position="1009"/>
        <end position="1021"/>
    </location>
</feature>
<dbReference type="STRING" id="3469.A0A4Y7KT93"/>
<feature type="region of interest" description="Disordered" evidence="2">
    <location>
        <begin position="1759"/>
        <end position="1801"/>
    </location>
</feature>
<feature type="region of interest" description="Disordered" evidence="2">
    <location>
        <begin position="1116"/>
        <end position="1144"/>
    </location>
</feature>
<keyword evidence="1" id="KW-0175">Coiled coil</keyword>
<feature type="region of interest" description="Disordered" evidence="2">
    <location>
        <begin position="1632"/>
        <end position="1686"/>
    </location>
</feature>
<feature type="compositionally biased region" description="Polar residues" evidence="2">
    <location>
        <begin position="1262"/>
        <end position="1273"/>
    </location>
</feature>
<sequence length="2541" mass="282890">MATEADISEGPEPILVAKMKEETNELNCSHLDTMVSKASSLGELRKVGNEYCLLTSETVEKSMNTEDKDEVSQNFNDNINNHILEEKVESTEGETFFKSTAIANGASHQNIQGSEICENREKLALVQKEDVVANKDVKETHDITSMNNIVAFDKHGTSMTLENAKFEEEEKIAHSSKLPSEVNTTDICTAENYMSIPNITSTSLDQSVQEEKIEVREVEIIKEEEKHTSEEISGDRRTLVEEIDKEEIWQHQHVESSTAEAYEEMSPVTEEVVTVSQKDETEVSSFELGEQVGQTVETTPDHNESVKKMEVSKDESTGLVTLTNGQDKEKTCDSDNITIKQDVFNDDVTQTKEQEEKIMFSAEPEEKEKLECASSQALKDIKDAEKPCQEEVAIGQETDDINEYTDKQIIREDVATKYQSCIASFGEDMVQSSQADEEVEMKQDAEVSMGIEVDKSTKNPAEKVIAEKEAIEDHCEASTGAEIVQKENQEEEKEANKPEEEDSAGTQTTITVEDIHEVTFENNDVVNDYCIESDSGKSRTKSSQEDLEVTEELEVDEAKKNIVERIIQEIEAVENYREPSIGEETIKKANQEDENKAKEYIKEDCSGTQTITAYEDTQEHAFDNNAANDNCTDSQGEQIVNIEENSGEDLERKLLKVEVFGGLETNASTTASENTSKQIFKDDVVMSLLPVSIDEETTKAIHTQDEAHEKIEGAGDGMTTAEHNVQEDVIATDLPAISLLEKIIRNGCQEDEACNKEPERRGGNDDAVNEYVEANGVTIAIGEGTTAQDSHEEENNAKSKGKGKECDMKPKGLNLDNEKEPNSNPIGCVNTKVSGEEIQREWNEKPVDYPLVSEVDGEQIKKEIAEENESIDDELKTNVSNVNQNMSFNADEPEGVKLINTSDVPSVTSHVPIEANEDILETLHVEDLNLGENSSLDKKAGNEILEKENAYENRARDEIKYYMTHGASNAIVPEYVEDGVEPILGTEAATVMILPVIESEMLQETSVLSSEKLNPESTEADMTSKDDTPTEDRIQEGVQNTPIERTKEEEKEASIEETINMQEKELETIQPRQIINNEHTVEGEILKPRVEEVLKQSLNVSEVDKQERCADLMSKGIDTVDSSANGDKDTSDKVEGGEENLKESIKEDIQNGESSGIDHTGNMTALQGEQNLQTADSCEMFQNKETDTLWKDEDDASVFILKPKEDDHKEAQNIEATEEIKSTKNGALHYNKADGLVESVERECGKLELIDLVEKLRVVSETTAGDRNSTNSTETEREGQIVMDQQNTGSGENRLVVQNTREENTEAEKFGETRPNLKPEETDPQVHSEAVTVIQEFRRAEKSEEIEKQMTGKDVAARLYVVSTSDEAIKKVQDTDITGNEQNIDAKESNEKKEITTLQDEENPNSKPDVASMTEEPEVEKPNKVVDNELPKTFTLISEVLEENNQETTEDLPDMTNTESALVVTKERSSQPVELEYEKIMLPAGICSEEKTLEPVETIEPINSTGDGNVTQDKSIEDKLGGNKFEKEIKEVVPAADALSGSEDEREEATSRVDNVAEKTEENLQEYYALMSETQDVGTLKDNPTIMDASKVEHNPEVEVESIVCQNVEADKKNAHDTQVTAVDEVIKDEAQMEDETQDKNVDTHIAPEITVGIHPPKEEECKELKTSPVEFEDVNETLNVDPMKEAGKLDLSPACDLEENVSERTTGSVLEWKELTELTEPVENCEDNLKEGTSESGAWKKKSENNELEECFLKVEEETETLGASEDPHKDVIDNNVQVKNHEEQSTEYCKDDASMRAKPNEENSEILVNLGEKIGSLEVKSTIHNDDNSSKMNSSVEEKLVGEVGGECIEASNPEKSREYVSEAQTRDMLLKTKMTENDEDGKDIVPVGDGNIGEISLVETTRKEQLMEETHIRENEENEYLKTESAQEVCERLENSDTSESSEKQIQSEEGFVEKPCPISVGKDTVTESHQEAHARDPFKLEPVELGNDPIADQITKTNEATEIIKNGTLIEEIQGLENDNADKKTEMLITREEEASKIILEEMNKETTVSTETREIVSEKNEEGPYMNIHENPTKSTPCEAEPTENMYGMVVKPSSLEVEEATSTNSETTISAAEDAISLDNLSEGSNLLSTPFESVSKCIETTEAFSQNDQNVATMIDTSIVVEGSASDIPDKEEKAREHEEEHIETQAITAVEEVEHVNNDVPEAKILKEGVKKLDEFNIQERSCESKHTQVKIPQHEETQVVLAAEQETTEESVMARTGNNNTSESFAEDQSQMNTDLKQEAKVCENETTESSNLEEFAKPGPEGLSSDQPSATETIVKETTVNLEERKRIPQNFERIPEASDTKNEEEGSREVDLRKAVEANTAIFLEDQSGSTEDKNSTEEQKPREFSEINGKPKEVEYGQYKESISKTEPSMSDLILDFERESFVEKKEPLESKVPLTVQVEKDAKEEEKYSADAEDEQVKEGSGSDAPVMVKASDDVDVKPSHKKSHNILSGVGSKVKHSIAKVKKVITGKSSSHKSSSPKQENGSATTA</sequence>
<evidence type="ECO:0000313" key="3">
    <source>
        <dbReference type="EMBL" id="RZC75085.1"/>
    </source>
</evidence>
<evidence type="ECO:0000256" key="1">
    <source>
        <dbReference type="SAM" id="Coils"/>
    </source>
</evidence>
<feature type="compositionally biased region" description="Basic and acidic residues" evidence="2">
    <location>
        <begin position="2344"/>
        <end position="2367"/>
    </location>
</feature>
<feature type="coiled-coil region" evidence="1">
    <location>
        <begin position="2010"/>
        <end position="2037"/>
    </location>
</feature>
<dbReference type="Gramene" id="RZC75085">
    <property type="protein sequence ID" value="RZC75085"/>
    <property type="gene ID" value="C5167_050569"/>
</dbReference>
<dbReference type="OrthoDB" id="771720at2759"/>
<feature type="compositionally biased region" description="Basic and acidic residues" evidence="2">
    <location>
        <begin position="1656"/>
        <end position="1666"/>
    </location>
</feature>
<feature type="region of interest" description="Disordered" evidence="2">
    <location>
        <begin position="1535"/>
        <end position="1559"/>
    </location>
</feature>
<organism evidence="3 4">
    <name type="scientific">Papaver somniferum</name>
    <name type="common">Opium poppy</name>
    <dbReference type="NCBI Taxonomy" id="3469"/>
    <lineage>
        <taxon>Eukaryota</taxon>
        <taxon>Viridiplantae</taxon>
        <taxon>Streptophyta</taxon>
        <taxon>Embryophyta</taxon>
        <taxon>Tracheophyta</taxon>
        <taxon>Spermatophyta</taxon>
        <taxon>Magnoliopsida</taxon>
        <taxon>Ranunculales</taxon>
        <taxon>Papaveraceae</taxon>
        <taxon>Papaveroideae</taxon>
        <taxon>Papaver</taxon>
    </lineage>
</organism>
<feature type="compositionally biased region" description="Polar residues" evidence="2">
    <location>
        <begin position="2314"/>
        <end position="2331"/>
    </location>
</feature>
<feature type="region of interest" description="Disordered" evidence="2">
    <location>
        <begin position="2449"/>
        <end position="2541"/>
    </location>
</feature>
<feature type="compositionally biased region" description="Basic residues" evidence="2">
    <location>
        <begin position="2507"/>
        <end position="2519"/>
    </location>
</feature>
<feature type="region of interest" description="Disordered" evidence="2">
    <location>
        <begin position="783"/>
        <end position="826"/>
    </location>
</feature>
<feature type="region of interest" description="Disordered" evidence="2">
    <location>
        <begin position="1262"/>
        <end position="1329"/>
    </location>
</feature>
<evidence type="ECO:0000256" key="2">
    <source>
        <dbReference type="SAM" id="MobiDB-lite"/>
    </source>
</evidence>
<proteinExistence type="predicted"/>
<feature type="compositionally biased region" description="Basic and acidic residues" evidence="2">
    <location>
        <begin position="789"/>
        <end position="821"/>
    </location>
</feature>
<keyword evidence="4" id="KW-1185">Reference proteome</keyword>
<dbReference type="Proteomes" id="UP000316621">
    <property type="component" value="Chromosome 8"/>
</dbReference>
<feature type="region of interest" description="Disordered" evidence="2">
    <location>
        <begin position="1374"/>
        <end position="1427"/>
    </location>
</feature>
<feature type="compositionally biased region" description="Basic and acidic residues" evidence="2">
    <location>
        <begin position="484"/>
        <end position="498"/>
    </location>
</feature>
<accession>A0A4Y7KT93</accession>
<gene>
    <name evidence="3" type="ORF">C5167_050569</name>
</gene>
<feature type="region of interest" description="Disordered" evidence="2">
    <location>
        <begin position="2296"/>
        <end position="2408"/>
    </location>
</feature>
<feature type="compositionally biased region" description="Basic and acidic residues" evidence="2">
    <location>
        <begin position="1126"/>
        <end position="1144"/>
    </location>
</feature>
<feature type="compositionally biased region" description="Basic and acidic residues" evidence="2">
    <location>
        <begin position="1022"/>
        <end position="1035"/>
    </location>
</feature>
<feature type="compositionally biased region" description="Basic and acidic residues" evidence="2">
    <location>
        <begin position="1781"/>
        <end position="1801"/>
    </location>
</feature>
<feature type="compositionally biased region" description="Polar residues" evidence="2">
    <location>
        <begin position="1283"/>
        <end position="1299"/>
    </location>
</feature>
<feature type="region of interest" description="Disordered" evidence="2">
    <location>
        <begin position="432"/>
        <end position="460"/>
    </location>
</feature>
<feature type="compositionally biased region" description="Basic and acidic residues" evidence="2">
    <location>
        <begin position="1548"/>
        <end position="1559"/>
    </location>
</feature>
<feature type="region of interest" description="Disordered" evidence="2">
    <location>
        <begin position="1009"/>
        <end position="1055"/>
    </location>
</feature>
<feature type="region of interest" description="Disordered" evidence="2">
    <location>
        <begin position="472"/>
        <end position="516"/>
    </location>
</feature>
<feature type="compositionally biased region" description="Basic and acidic residues" evidence="2">
    <location>
        <begin position="1300"/>
        <end position="1326"/>
    </location>
</feature>
<feature type="compositionally biased region" description="Basic and acidic residues" evidence="2">
    <location>
        <begin position="2382"/>
        <end position="2407"/>
    </location>
</feature>
<name>A0A4Y7KT93_PAPSO</name>
<evidence type="ECO:0000313" key="4">
    <source>
        <dbReference type="Proteomes" id="UP000316621"/>
    </source>
</evidence>
<reference evidence="3 4" key="1">
    <citation type="journal article" date="2018" name="Science">
        <title>The opium poppy genome and morphinan production.</title>
        <authorList>
            <person name="Guo L."/>
            <person name="Winzer T."/>
            <person name="Yang X."/>
            <person name="Li Y."/>
            <person name="Ning Z."/>
            <person name="He Z."/>
            <person name="Teodor R."/>
            <person name="Lu Y."/>
            <person name="Bowser T.A."/>
            <person name="Graham I.A."/>
            <person name="Ye K."/>
        </authorList>
    </citation>
    <scope>NUCLEOTIDE SEQUENCE [LARGE SCALE GENOMIC DNA]</scope>
    <source>
        <strain evidence="4">cv. HN1</strain>
        <tissue evidence="3">Leaves</tissue>
    </source>
</reference>
<dbReference type="OMA" id="KAIIHVD"/>
<feature type="compositionally biased region" description="Basic and acidic residues" evidence="2">
    <location>
        <begin position="1384"/>
        <end position="1395"/>
    </location>
</feature>